<accession>A0AAJ6HVA5</accession>
<keyword evidence="1" id="KW-1133">Transmembrane helix</keyword>
<gene>
    <name evidence="2" type="ORF">Q3V37_30730</name>
</gene>
<protein>
    <submittedName>
        <fullName evidence="2">Uncharacterized protein</fullName>
    </submittedName>
</protein>
<sequence>MLPARLALALLARLLLALVLPARLALALLARLLLARLPLALALLALALLALALLARLLAARFRPVRSLLALPGGRRVLRRAMATRHRSRTDSPGSCCGSTSVRRAGLCRWQPSAALPPAWATRC</sequence>
<dbReference type="KEGG" id="mprn:Q3V37_30730"/>
<evidence type="ECO:0000313" key="2">
    <source>
        <dbReference type="EMBL" id="WLS45663.1"/>
    </source>
</evidence>
<organism evidence="2 3">
    <name type="scientific">Micromonospora profundi</name>
    <dbReference type="NCBI Taxonomy" id="1420889"/>
    <lineage>
        <taxon>Bacteria</taxon>
        <taxon>Bacillati</taxon>
        <taxon>Actinomycetota</taxon>
        <taxon>Actinomycetes</taxon>
        <taxon>Micromonosporales</taxon>
        <taxon>Micromonosporaceae</taxon>
        <taxon>Micromonospora</taxon>
    </lineage>
</organism>
<proteinExistence type="predicted"/>
<evidence type="ECO:0000313" key="3">
    <source>
        <dbReference type="Proteomes" id="UP001235874"/>
    </source>
</evidence>
<dbReference type="EMBL" id="CP130472">
    <property type="protein sequence ID" value="WLS45663.1"/>
    <property type="molecule type" value="Genomic_DNA"/>
</dbReference>
<reference evidence="2 3" key="1">
    <citation type="submission" date="2023-07" db="EMBL/GenBank/DDBJ databases">
        <title>Micromonospora profundi TRM 95458 converts glycerol to a new osmotic compound.</title>
        <authorList>
            <person name="Lu D."/>
        </authorList>
    </citation>
    <scope>NUCLEOTIDE SEQUENCE [LARGE SCALE GENOMIC DNA]</scope>
    <source>
        <strain evidence="2 3">TRM95458</strain>
    </source>
</reference>
<dbReference type="Proteomes" id="UP001235874">
    <property type="component" value="Chromosome"/>
</dbReference>
<evidence type="ECO:0000256" key="1">
    <source>
        <dbReference type="SAM" id="Phobius"/>
    </source>
</evidence>
<dbReference type="AlphaFoldDB" id="A0AAJ6HVA5"/>
<name>A0AAJ6HVA5_9ACTN</name>
<feature type="transmembrane region" description="Helical" evidence="1">
    <location>
        <begin position="37"/>
        <end position="59"/>
    </location>
</feature>
<keyword evidence="1" id="KW-0472">Membrane</keyword>
<keyword evidence="1" id="KW-0812">Transmembrane</keyword>
<keyword evidence="3" id="KW-1185">Reference proteome</keyword>